<keyword evidence="2" id="KW-1185">Reference proteome</keyword>
<organism evidence="1 2">
    <name type="scientific">Mycolicibacterium alvei</name>
    <dbReference type="NCBI Taxonomy" id="67081"/>
    <lineage>
        <taxon>Bacteria</taxon>
        <taxon>Bacillati</taxon>
        <taxon>Actinomycetota</taxon>
        <taxon>Actinomycetes</taxon>
        <taxon>Mycobacteriales</taxon>
        <taxon>Mycobacteriaceae</taxon>
        <taxon>Mycolicibacterium</taxon>
    </lineage>
</organism>
<dbReference type="RefSeq" id="WP_163664409.1">
    <property type="nucleotide sequence ID" value="NZ_AP022565.1"/>
</dbReference>
<dbReference type="KEGG" id="malv:MALV_25510"/>
<evidence type="ECO:0000313" key="2">
    <source>
        <dbReference type="Proteomes" id="UP000466906"/>
    </source>
</evidence>
<dbReference type="AlphaFoldDB" id="A0A6N4UQX0"/>
<evidence type="ECO:0000313" key="1">
    <source>
        <dbReference type="EMBL" id="BBX27426.1"/>
    </source>
</evidence>
<name>A0A6N4UQX0_9MYCO</name>
<gene>
    <name evidence="1" type="ORF">MALV_25510</name>
</gene>
<accession>A0A6N4UQX0</accession>
<reference evidence="1 2" key="1">
    <citation type="journal article" date="2019" name="Emerg. Microbes Infect.">
        <title>Comprehensive subspecies identification of 175 nontuberculous mycobacteria species based on 7547 genomic profiles.</title>
        <authorList>
            <person name="Matsumoto Y."/>
            <person name="Kinjo T."/>
            <person name="Motooka D."/>
            <person name="Nabeya D."/>
            <person name="Jung N."/>
            <person name="Uechi K."/>
            <person name="Horii T."/>
            <person name="Iida T."/>
            <person name="Fujita J."/>
            <person name="Nakamura S."/>
        </authorList>
    </citation>
    <scope>NUCLEOTIDE SEQUENCE [LARGE SCALE GENOMIC DNA]</scope>
    <source>
        <strain evidence="1 2">JCM 12272</strain>
    </source>
</reference>
<protein>
    <submittedName>
        <fullName evidence="1">Uncharacterized protein</fullName>
    </submittedName>
</protein>
<dbReference type="EMBL" id="AP022565">
    <property type="protein sequence ID" value="BBX27426.1"/>
    <property type="molecule type" value="Genomic_DNA"/>
</dbReference>
<dbReference type="Proteomes" id="UP000466906">
    <property type="component" value="Chromosome"/>
</dbReference>
<sequence length="445" mass="48592">MPNELDPTTPVPVDSVPDELPAVIPHDGEVAVSVQPEGLLVAGDPSEIEAYVDRIRGAAGNVVGVMGVDKTALGNVAGLAAGTASFLGQSAKFVQLHPESLKAIQKGRLIPGTDGFYRMMTRGADKKFVSQLQWKHANLTPARMMSLQMVAVQLALKSAIAEVEESVKRVEGKVEEVLRLAHANRSGDVLGDRVTIDRMTAYLDRHGSFSHADWDSIAGIGPALNRTVEQLRHHADRTLKSFDATKPIQERADFIVKAVDSNQLGETLSLLVVAQESLFKWQRLRLARVEATQPEHVQQVLDDARDLLARQLVEDDALFQRAREILEAVAKTEAIDGFRFWSVQGLQRSLPILRADLDRFGQSRRAHMQEWQDFKAPTARDAANAAVERVSDTATAALGVASDTATLALGAASEGIDRIGGLLGRARDKSKVWRRENPSDTEDLM</sequence>
<proteinExistence type="predicted"/>